<organism evidence="9 10">
    <name type="scientific">Nakamurella antarctica</name>
    <dbReference type="NCBI Taxonomy" id="1902245"/>
    <lineage>
        <taxon>Bacteria</taxon>
        <taxon>Bacillati</taxon>
        <taxon>Actinomycetota</taxon>
        <taxon>Actinomycetes</taxon>
        <taxon>Nakamurellales</taxon>
        <taxon>Nakamurellaceae</taxon>
        <taxon>Nakamurella</taxon>
    </lineage>
</organism>
<feature type="transmembrane region" description="Helical" evidence="7">
    <location>
        <begin position="27"/>
        <end position="50"/>
    </location>
</feature>
<dbReference type="PANTHER" id="PTHR43386:SF1">
    <property type="entry name" value="D,D-DIPEPTIDE TRANSPORT SYSTEM PERMEASE PROTEIN DDPC-RELATED"/>
    <property type="match status" value="1"/>
</dbReference>
<dbReference type="GO" id="GO:0005886">
    <property type="term" value="C:plasma membrane"/>
    <property type="evidence" value="ECO:0007669"/>
    <property type="project" value="UniProtKB-SubCell"/>
</dbReference>
<dbReference type="EMBL" id="CP034170">
    <property type="protein sequence ID" value="AZI58204.1"/>
    <property type="molecule type" value="Genomic_DNA"/>
</dbReference>
<evidence type="ECO:0000313" key="9">
    <source>
        <dbReference type="EMBL" id="AZI58204.1"/>
    </source>
</evidence>
<keyword evidence="6 7" id="KW-0472">Membrane</keyword>
<dbReference type="Gene3D" id="1.10.3720.10">
    <property type="entry name" value="MetI-like"/>
    <property type="match status" value="1"/>
</dbReference>
<keyword evidence="2 7" id="KW-0813">Transport</keyword>
<comment type="subcellular location">
    <subcellularLocation>
        <location evidence="1 7">Cell membrane</location>
        <topology evidence="1 7">Multi-pass membrane protein</topology>
    </subcellularLocation>
</comment>
<dbReference type="AlphaFoldDB" id="A0A3G8ZUN5"/>
<evidence type="ECO:0000313" key="10">
    <source>
        <dbReference type="Proteomes" id="UP000268084"/>
    </source>
</evidence>
<feature type="transmembrane region" description="Helical" evidence="7">
    <location>
        <begin position="211"/>
        <end position="235"/>
    </location>
</feature>
<accession>A0A3G8ZUN5</accession>
<reference evidence="9 10" key="1">
    <citation type="submission" date="2018-11" db="EMBL/GenBank/DDBJ databases">
        <authorList>
            <person name="Da X."/>
        </authorList>
    </citation>
    <scope>NUCLEOTIDE SEQUENCE [LARGE SCALE GENOMIC DNA]</scope>
    <source>
        <strain evidence="9 10">S14-144</strain>
    </source>
</reference>
<name>A0A3G8ZUN5_9ACTN</name>
<evidence type="ECO:0000259" key="8">
    <source>
        <dbReference type="PROSITE" id="PS50928"/>
    </source>
</evidence>
<feature type="transmembrane region" description="Helical" evidence="7">
    <location>
        <begin position="255"/>
        <end position="277"/>
    </location>
</feature>
<dbReference type="Pfam" id="PF00528">
    <property type="entry name" value="BPD_transp_1"/>
    <property type="match status" value="1"/>
</dbReference>
<evidence type="ECO:0000256" key="1">
    <source>
        <dbReference type="ARBA" id="ARBA00004651"/>
    </source>
</evidence>
<feature type="domain" description="ABC transmembrane type-1" evidence="8">
    <location>
        <begin position="89"/>
        <end position="278"/>
    </location>
</feature>
<gene>
    <name evidence="9" type="ORF">EH165_08700</name>
</gene>
<dbReference type="GO" id="GO:0055085">
    <property type="term" value="P:transmembrane transport"/>
    <property type="evidence" value="ECO:0007669"/>
    <property type="project" value="InterPro"/>
</dbReference>
<dbReference type="InterPro" id="IPR050366">
    <property type="entry name" value="BP-dependent_transpt_permease"/>
</dbReference>
<reference evidence="9 10" key="2">
    <citation type="submission" date="2018-12" db="EMBL/GenBank/DDBJ databases">
        <title>Nakamurella antarcticus sp. nov., isolated from Antarctica South Shetland Islands soil.</title>
        <authorList>
            <person name="Peng F."/>
        </authorList>
    </citation>
    <scope>NUCLEOTIDE SEQUENCE [LARGE SCALE GENOMIC DNA]</scope>
    <source>
        <strain evidence="9 10">S14-144</strain>
    </source>
</reference>
<dbReference type="InterPro" id="IPR035906">
    <property type="entry name" value="MetI-like_sf"/>
</dbReference>
<feature type="transmembrane region" description="Helical" evidence="7">
    <location>
        <begin position="138"/>
        <end position="167"/>
    </location>
</feature>
<dbReference type="PROSITE" id="PS50928">
    <property type="entry name" value="ABC_TM1"/>
    <property type="match status" value="1"/>
</dbReference>
<evidence type="ECO:0000256" key="6">
    <source>
        <dbReference type="ARBA" id="ARBA00023136"/>
    </source>
</evidence>
<evidence type="ECO:0000256" key="4">
    <source>
        <dbReference type="ARBA" id="ARBA00022692"/>
    </source>
</evidence>
<dbReference type="PANTHER" id="PTHR43386">
    <property type="entry name" value="OLIGOPEPTIDE TRANSPORT SYSTEM PERMEASE PROTEIN APPC"/>
    <property type="match status" value="1"/>
</dbReference>
<dbReference type="SUPFAM" id="SSF161098">
    <property type="entry name" value="MetI-like"/>
    <property type="match status" value="1"/>
</dbReference>
<feature type="transmembrane region" description="Helical" evidence="7">
    <location>
        <begin position="93"/>
        <end position="118"/>
    </location>
</feature>
<evidence type="ECO:0000256" key="2">
    <source>
        <dbReference type="ARBA" id="ARBA00022448"/>
    </source>
</evidence>
<dbReference type="InterPro" id="IPR025966">
    <property type="entry name" value="OppC_N"/>
</dbReference>
<keyword evidence="5 7" id="KW-1133">Transmembrane helix</keyword>
<evidence type="ECO:0000256" key="7">
    <source>
        <dbReference type="RuleBase" id="RU363032"/>
    </source>
</evidence>
<dbReference type="KEGG" id="nak:EH165_08700"/>
<dbReference type="Proteomes" id="UP000268084">
    <property type="component" value="Chromosome"/>
</dbReference>
<evidence type="ECO:0000256" key="3">
    <source>
        <dbReference type="ARBA" id="ARBA00022475"/>
    </source>
</evidence>
<dbReference type="Pfam" id="PF12911">
    <property type="entry name" value="OppC_N"/>
    <property type="match status" value="1"/>
</dbReference>
<dbReference type="RefSeq" id="WP_124799113.1">
    <property type="nucleotide sequence ID" value="NZ_CP034170.1"/>
</dbReference>
<protein>
    <submittedName>
        <fullName evidence="9">ABC transporter permease</fullName>
    </submittedName>
</protein>
<keyword evidence="3" id="KW-1003">Cell membrane</keyword>
<comment type="similarity">
    <text evidence="7">Belongs to the binding-protein-dependent transport system permease family.</text>
</comment>
<proteinExistence type="inferred from homology"/>
<dbReference type="OrthoDB" id="8906042at2"/>
<keyword evidence="10" id="KW-1185">Reference proteome</keyword>
<dbReference type="CDD" id="cd06261">
    <property type="entry name" value="TM_PBP2"/>
    <property type="match status" value="1"/>
</dbReference>
<sequence length="287" mass="30458">MSASVSVPPIPAATKRAPFRRPRVGKAGLVIGGVIVAAYVLLAIFAPLIAPFDPLQQDISNALQAPSAAHIFGTDELGRDSFSRVIFGARIDLPVALIGTVLPCLVGTFLGLLSGYFGKFVDVVVMRVADLLQAFPTYILMIVLVFALGPSIGSLIIAFTAVGWVVYARLTRGEVLRVKESDYITAATAAGLRPIRIMTLHILPNTVRQTIVYFTSDLIFAISALASFSFLGFGVQPPTPEWGNMIAAGQPYINAAPWLTVVPGLVLATLALALALIGDSLQKEDGR</sequence>
<evidence type="ECO:0000256" key="5">
    <source>
        <dbReference type="ARBA" id="ARBA00022989"/>
    </source>
</evidence>
<dbReference type="InterPro" id="IPR000515">
    <property type="entry name" value="MetI-like"/>
</dbReference>
<keyword evidence="4 7" id="KW-0812">Transmembrane</keyword>